<dbReference type="EMBL" id="JAGKQM010000018">
    <property type="protein sequence ID" value="KAH0865014.1"/>
    <property type="molecule type" value="Genomic_DNA"/>
</dbReference>
<dbReference type="Proteomes" id="UP000824890">
    <property type="component" value="Unassembled WGS sequence"/>
</dbReference>
<dbReference type="InterPro" id="IPR001100">
    <property type="entry name" value="Pyr_nuc-diS_OxRdtase"/>
</dbReference>
<evidence type="ECO:0008006" key="14">
    <source>
        <dbReference type="Google" id="ProtNLM"/>
    </source>
</evidence>
<evidence type="ECO:0000256" key="6">
    <source>
        <dbReference type="ARBA" id="ARBA00023157"/>
    </source>
</evidence>
<evidence type="ECO:0000259" key="10">
    <source>
        <dbReference type="Pfam" id="PF02852"/>
    </source>
</evidence>
<name>A0ABQ7Y9Z9_BRANA</name>
<evidence type="ECO:0000259" key="11">
    <source>
        <dbReference type="Pfam" id="PF07992"/>
    </source>
</evidence>
<keyword evidence="3 8" id="KW-0285">Flavoprotein</keyword>
<keyword evidence="13" id="KW-1185">Reference proteome</keyword>
<evidence type="ECO:0000256" key="7">
    <source>
        <dbReference type="ARBA" id="ARBA00023284"/>
    </source>
</evidence>
<keyword evidence="4 8" id="KW-0274">FAD</keyword>
<organism evidence="12 13">
    <name type="scientific">Brassica napus</name>
    <name type="common">Rape</name>
    <dbReference type="NCBI Taxonomy" id="3708"/>
    <lineage>
        <taxon>Eukaryota</taxon>
        <taxon>Viridiplantae</taxon>
        <taxon>Streptophyta</taxon>
        <taxon>Embryophyta</taxon>
        <taxon>Tracheophyta</taxon>
        <taxon>Spermatophyta</taxon>
        <taxon>Magnoliopsida</taxon>
        <taxon>eudicotyledons</taxon>
        <taxon>Gunneridae</taxon>
        <taxon>Pentapetalae</taxon>
        <taxon>rosids</taxon>
        <taxon>malvids</taxon>
        <taxon>Brassicales</taxon>
        <taxon>Brassicaceae</taxon>
        <taxon>Brassiceae</taxon>
        <taxon>Brassica</taxon>
    </lineage>
</organism>
<sequence>MASTPKLTTTISSSPSLQILCRKLPIAINLPSSSTSRSLPKTLSHLSSLRPRVASVSNHRYYSSSRRFSVRAQNDNGADSDRHYDFDLFTIGAGSGGVRASRFATSYGASAAVCELPFSTISSDTAGGVGGTCVLRGCVPKKLLVYASKYTHEFEDSHGFGWKYDTEPSHDWSTLIANKNAELQRLTGIYKNILNNANVKLIEGRGKVIDPHTVDVDGKIYTTRNILIAVGGRPFIPDIPGREFAIDSDAALDLPSKPKKIAIVGGGYIALEFAGIFNGLNSEVHVFIRQKKVLRGFDEDVRDFVGEQMSLRGIEFHTEESPEAIIKAGDGSFSLKTSKGTVDGFSHVMFATGRKPNTKNLGLENVGVKLAKNGAIENIKQLAVPCAVFAQPPIGTVGLTEEQAIEQYGDIDVFTSNFKPLKATLSGLPDRVFMKLIVCANTNKVLGVHMCGEDSPEIIQGFGVAVKAGLTKADFDATVGVHPTAAEEFVTMRTPTRKIRKESSEGKANVEAKTAV</sequence>
<feature type="domain" description="Pyridine nucleotide-disulphide oxidoreductase dimerisation" evidence="10">
    <location>
        <begin position="384"/>
        <end position="492"/>
    </location>
</feature>
<comment type="cofactor">
    <cofactor evidence="1">
        <name>FAD</name>
        <dbReference type="ChEBI" id="CHEBI:57692"/>
    </cofactor>
</comment>
<dbReference type="PIRSF" id="PIRSF000350">
    <property type="entry name" value="Mercury_reductase_MerA"/>
    <property type="match status" value="1"/>
</dbReference>
<dbReference type="InterPro" id="IPR046952">
    <property type="entry name" value="GSHR/TRXR-like"/>
</dbReference>
<dbReference type="Gene3D" id="3.30.390.30">
    <property type="match status" value="1"/>
</dbReference>
<evidence type="ECO:0000256" key="5">
    <source>
        <dbReference type="ARBA" id="ARBA00023002"/>
    </source>
</evidence>
<gene>
    <name evidence="12" type="ORF">HID58_082225</name>
</gene>
<proteinExistence type="inferred from homology"/>
<feature type="domain" description="FAD/NAD(P)-binding" evidence="11">
    <location>
        <begin position="87"/>
        <end position="382"/>
    </location>
</feature>
<dbReference type="PANTHER" id="PTHR42737">
    <property type="entry name" value="GLUTATHIONE REDUCTASE"/>
    <property type="match status" value="1"/>
</dbReference>
<comment type="caution">
    <text evidence="12">The sequence shown here is derived from an EMBL/GenBank/DDBJ whole genome shotgun (WGS) entry which is preliminary data.</text>
</comment>
<dbReference type="Pfam" id="PF07992">
    <property type="entry name" value="Pyr_redox_2"/>
    <property type="match status" value="1"/>
</dbReference>
<evidence type="ECO:0000256" key="9">
    <source>
        <dbReference type="SAM" id="MobiDB-lite"/>
    </source>
</evidence>
<evidence type="ECO:0000256" key="8">
    <source>
        <dbReference type="RuleBase" id="RU003691"/>
    </source>
</evidence>
<dbReference type="SUPFAM" id="SSF55424">
    <property type="entry name" value="FAD/NAD-linked reductases, dimerisation (C-terminal) domain"/>
    <property type="match status" value="1"/>
</dbReference>
<evidence type="ECO:0000313" key="12">
    <source>
        <dbReference type="EMBL" id="KAH0865014.1"/>
    </source>
</evidence>
<evidence type="ECO:0000256" key="1">
    <source>
        <dbReference type="ARBA" id="ARBA00001974"/>
    </source>
</evidence>
<dbReference type="PRINTS" id="PR00411">
    <property type="entry name" value="PNDRDTASEI"/>
</dbReference>
<dbReference type="Pfam" id="PF02852">
    <property type="entry name" value="Pyr_redox_dim"/>
    <property type="match status" value="1"/>
</dbReference>
<dbReference type="InterPro" id="IPR012999">
    <property type="entry name" value="Pyr_OxRdtase_I_AS"/>
</dbReference>
<protein>
    <recommendedName>
        <fullName evidence="14">GRase</fullName>
    </recommendedName>
</protein>
<evidence type="ECO:0000256" key="3">
    <source>
        <dbReference type="ARBA" id="ARBA00022630"/>
    </source>
</evidence>
<dbReference type="SUPFAM" id="SSF51905">
    <property type="entry name" value="FAD/NAD(P)-binding domain"/>
    <property type="match status" value="1"/>
</dbReference>
<keyword evidence="7 8" id="KW-0676">Redox-active center</keyword>
<comment type="similarity">
    <text evidence="2 8">Belongs to the class-I pyridine nucleotide-disulfide oxidoreductase family.</text>
</comment>
<evidence type="ECO:0000256" key="2">
    <source>
        <dbReference type="ARBA" id="ARBA00007532"/>
    </source>
</evidence>
<dbReference type="InterPro" id="IPR023753">
    <property type="entry name" value="FAD/NAD-binding_dom"/>
</dbReference>
<dbReference type="PRINTS" id="PR00368">
    <property type="entry name" value="FADPNR"/>
</dbReference>
<keyword evidence="6" id="KW-1015">Disulfide bond</keyword>
<feature type="compositionally biased region" description="Basic and acidic residues" evidence="9">
    <location>
        <begin position="501"/>
        <end position="510"/>
    </location>
</feature>
<keyword evidence="5 8" id="KW-0560">Oxidoreductase</keyword>
<reference evidence="12 13" key="1">
    <citation type="submission" date="2021-05" db="EMBL/GenBank/DDBJ databases">
        <title>Genome Assembly of Synthetic Allotetraploid Brassica napus Reveals Homoeologous Exchanges between Subgenomes.</title>
        <authorList>
            <person name="Davis J.T."/>
        </authorList>
    </citation>
    <scope>NUCLEOTIDE SEQUENCE [LARGE SCALE GENOMIC DNA]</scope>
    <source>
        <strain evidence="13">cv. Da-Ae</strain>
        <tissue evidence="12">Seedling</tissue>
    </source>
</reference>
<evidence type="ECO:0000313" key="13">
    <source>
        <dbReference type="Proteomes" id="UP000824890"/>
    </source>
</evidence>
<dbReference type="Gene3D" id="3.50.50.60">
    <property type="entry name" value="FAD/NAD(P)-binding domain"/>
    <property type="match status" value="1"/>
</dbReference>
<dbReference type="PROSITE" id="PS00076">
    <property type="entry name" value="PYRIDINE_REDOX_1"/>
    <property type="match status" value="1"/>
</dbReference>
<evidence type="ECO:0000256" key="4">
    <source>
        <dbReference type="ARBA" id="ARBA00022827"/>
    </source>
</evidence>
<dbReference type="InterPro" id="IPR016156">
    <property type="entry name" value="FAD/NAD-linked_Rdtase_dimer_sf"/>
</dbReference>
<feature type="region of interest" description="Disordered" evidence="9">
    <location>
        <begin position="496"/>
        <end position="516"/>
    </location>
</feature>
<dbReference type="PANTHER" id="PTHR42737:SF9">
    <property type="entry name" value="GLUTATHIONE REDUCTASE"/>
    <property type="match status" value="1"/>
</dbReference>
<accession>A0ABQ7Y9Z9</accession>
<dbReference type="InterPro" id="IPR036188">
    <property type="entry name" value="FAD/NAD-bd_sf"/>
</dbReference>
<dbReference type="InterPro" id="IPR004099">
    <property type="entry name" value="Pyr_nucl-diS_OxRdtase_dimer"/>
</dbReference>